<feature type="transmembrane region" description="Helical" evidence="1">
    <location>
        <begin position="145"/>
        <end position="172"/>
    </location>
</feature>
<dbReference type="EMBL" id="VDMN01000006">
    <property type="protein sequence ID" value="TNM61454.1"/>
    <property type="molecule type" value="Genomic_DNA"/>
</dbReference>
<organism evidence="2 3">
    <name type="scientific">Aliirhizobium smilacinae</name>
    <dbReference type="NCBI Taxonomy" id="1395944"/>
    <lineage>
        <taxon>Bacteria</taxon>
        <taxon>Pseudomonadati</taxon>
        <taxon>Pseudomonadota</taxon>
        <taxon>Alphaproteobacteria</taxon>
        <taxon>Hyphomicrobiales</taxon>
        <taxon>Rhizobiaceae</taxon>
        <taxon>Aliirhizobium</taxon>
    </lineage>
</organism>
<dbReference type="Proteomes" id="UP000311605">
    <property type="component" value="Unassembled WGS sequence"/>
</dbReference>
<reference evidence="2 3" key="1">
    <citation type="submission" date="2019-06" db="EMBL/GenBank/DDBJ databases">
        <title>The draft genome of Rhizobium smilacinae PTYR-5.</title>
        <authorList>
            <person name="Liu L."/>
            <person name="Li L."/>
            <person name="Zhang X."/>
        </authorList>
    </citation>
    <scope>NUCLEOTIDE SEQUENCE [LARGE SCALE GENOMIC DNA]</scope>
    <source>
        <strain evidence="2 3">PTYR-5</strain>
    </source>
</reference>
<feature type="transmembrane region" description="Helical" evidence="1">
    <location>
        <begin position="228"/>
        <end position="251"/>
    </location>
</feature>
<protein>
    <recommendedName>
        <fullName evidence="4">Glycosyltransferase family 39 protein</fullName>
    </recommendedName>
</protein>
<keyword evidence="1" id="KW-0812">Transmembrane</keyword>
<feature type="transmembrane region" description="Helical" evidence="1">
    <location>
        <begin position="184"/>
        <end position="208"/>
    </location>
</feature>
<keyword evidence="1" id="KW-1133">Transmembrane helix</keyword>
<dbReference type="OrthoDB" id="7993201at2"/>
<feature type="transmembrane region" description="Helical" evidence="1">
    <location>
        <begin position="87"/>
        <end position="108"/>
    </location>
</feature>
<evidence type="ECO:0000256" key="1">
    <source>
        <dbReference type="SAM" id="Phobius"/>
    </source>
</evidence>
<gene>
    <name evidence="2" type="ORF">FHP24_22275</name>
</gene>
<sequence length="537" mass="60304">MPISIPIGPMYWDTYLYLDAAQRIWMGQVPSVDFSTPVGPLPYYLFAAGLKLFENAQPLLLAQWCILPVAIPLFAPVLAETTRQSKAYAFALLVPFLVFATFPANVSAYHPFPTLDGFGIYNRHSVIFLYVLTSGLVFLKDGRRMAVLVAGAMLALFLTKITGFLVGGLFGLLALLSGRISLRYCILAVIIFLVPLAIAELTTGMVSAYLRDIAQLATMNEGSLLTRFLTVASLKLDVLLPVGVLALVLIWIDWTRADRSIRFFDHSFWWLSVVTAGGVIFETQNTGSQEFIFIWPVMLMIFERIRPLEQGPRMAVLALAAFCVIPTFTKVAHKTLRAAVVAPTYERLHLPEVRNMQQVSQRQEIIDRAIFLETHYENYAAAYADLSAHGQLPSWQYYSELDFQLYWIISANSLVESLKAFEAKNNVRLDSLMTLDFTNPFAWLLNRDATKHIQIGADPYRTVPPLTEETIRSVEETAAVLRPKCPLTTGRRMLEAHYQEALKGRTVVQIHPCWDLLLRPDILASNNLRPGLSPSLK</sequence>
<comment type="caution">
    <text evidence="2">The sequence shown here is derived from an EMBL/GenBank/DDBJ whole genome shotgun (WGS) entry which is preliminary data.</text>
</comment>
<dbReference type="AlphaFoldDB" id="A0A5C4XG47"/>
<accession>A0A5C4XG47</accession>
<keyword evidence="3" id="KW-1185">Reference proteome</keyword>
<proteinExistence type="predicted"/>
<keyword evidence="1" id="KW-0472">Membrane</keyword>
<name>A0A5C4XG47_9HYPH</name>
<evidence type="ECO:0008006" key="4">
    <source>
        <dbReference type="Google" id="ProtNLM"/>
    </source>
</evidence>
<feature type="transmembrane region" description="Helical" evidence="1">
    <location>
        <begin position="120"/>
        <end position="139"/>
    </location>
</feature>
<evidence type="ECO:0000313" key="2">
    <source>
        <dbReference type="EMBL" id="TNM61454.1"/>
    </source>
</evidence>
<evidence type="ECO:0000313" key="3">
    <source>
        <dbReference type="Proteomes" id="UP000311605"/>
    </source>
</evidence>
<feature type="transmembrane region" description="Helical" evidence="1">
    <location>
        <begin position="59"/>
        <end position="75"/>
    </location>
</feature>